<dbReference type="Gramene" id="TraesWEE_scaffold_040395_01G000100.1">
    <property type="protein sequence ID" value="TraesWEE_scaffold_040395_01G000100.1"/>
    <property type="gene ID" value="TraesWEE_scaffold_040395_01G000100"/>
</dbReference>
<protein>
    <submittedName>
        <fullName evidence="2">Uncharacterized protein</fullName>
    </submittedName>
</protein>
<dbReference type="STRING" id="4565.A0A3B5XZL1"/>
<feature type="compositionally biased region" description="Basic and acidic residues" evidence="1">
    <location>
        <begin position="297"/>
        <end position="313"/>
    </location>
</feature>
<dbReference type="Gramene" id="TraesCS1A02G191500.1">
    <property type="protein sequence ID" value="TraesCS1A02G191500.1"/>
    <property type="gene ID" value="TraesCS1A02G191500"/>
</dbReference>
<evidence type="ECO:0000313" key="3">
    <source>
        <dbReference type="Proteomes" id="UP000019116"/>
    </source>
</evidence>
<evidence type="ECO:0000256" key="1">
    <source>
        <dbReference type="SAM" id="MobiDB-lite"/>
    </source>
</evidence>
<feature type="region of interest" description="Disordered" evidence="1">
    <location>
        <begin position="294"/>
        <end position="313"/>
    </location>
</feature>
<dbReference type="Proteomes" id="UP000019116">
    <property type="component" value="Chromosome 1A"/>
</dbReference>
<reference evidence="2" key="2">
    <citation type="submission" date="2018-10" db="UniProtKB">
        <authorList>
            <consortium name="EnsemblPlants"/>
        </authorList>
    </citation>
    <scope>IDENTIFICATION</scope>
</reference>
<dbReference type="OMA" id="QMEPLEA"/>
<dbReference type="Gramene" id="TraesCLE_scaffold_095791_01G000100.1">
    <property type="protein sequence ID" value="TraesCLE_scaffold_095791_01G000100.1"/>
    <property type="gene ID" value="TraesCLE_scaffold_095791_01G000100"/>
</dbReference>
<feature type="region of interest" description="Disordered" evidence="1">
    <location>
        <begin position="137"/>
        <end position="164"/>
    </location>
</feature>
<dbReference type="EnsemblPlants" id="TraesCS1A02G191500.1">
    <property type="protein sequence ID" value="TraesCS1A02G191500.1"/>
    <property type="gene ID" value="TraesCS1A02G191500"/>
</dbReference>
<proteinExistence type="predicted"/>
<name>A0A3B5XZL1_WHEAT</name>
<dbReference type="AlphaFoldDB" id="A0A3B5XZL1"/>
<keyword evidence="3" id="KW-1185">Reference proteome</keyword>
<reference evidence="2" key="1">
    <citation type="submission" date="2018-08" db="EMBL/GenBank/DDBJ databases">
        <authorList>
            <person name="Rossello M."/>
        </authorList>
    </citation>
    <scope>NUCLEOTIDE SEQUENCE [LARGE SCALE GENOMIC DNA]</scope>
    <source>
        <strain evidence="2">cv. Chinese Spring</strain>
    </source>
</reference>
<sequence length="329" mass="35641">MVKILEIGGGPLDAEEDDDCCEIDPAEFAKKVNLKASADDDVVVVAAKGPIKVKVEVDRSEHSAETIPIIANGNGGLHGRIAGDRLDNPYEIEEDEPTIHQMEPLEAKPDVKSTPVEPLLVMSDSELPFGGLFADMSPVKREPEDGNVNGEPEDGTSGGDEHELSEEEVMPEMSLLKCDSECFEEVVNPGMSQAKCETEGNAGAVDEPIEEEIIPDMSPLKCGSECFEEVVIPDLSPVTHNSGTDELSKEKTIPAMPLLKSESEYFEDVAVPVMLPIKHKPEDHHGAEECVGEEDGYDHLPEMDKLSPEGRVFDEEDGDDVVVVAKQAL</sequence>
<evidence type="ECO:0000313" key="2">
    <source>
        <dbReference type="EnsemblPlants" id="TraesCS1A02G191500.1"/>
    </source>
</evidence>
<dbReference type="Gramene" id="TraesCS1A03G0513300.1">
    <property type="protein sequence ID" value="TraesCS1A03G0513300.1.CDS"/>
    <property type="gene ID" value="TraesCS1A03G0513300"/>
</dbReference>
<accession>A0A3B5XZL1</accession>
<organism evidence="2">
    <name type="scientific">Triticum aestivum</name>
    <name type="common">Wheat</name>
    <dbReference type="NCBI Taxonomy" id="4565"/>
    <lineage>
        <taxon>Eukaryota</taxon>
        <taxon>Viridiplantae</taxon>
        <taxon>Streptophyta</taxon>
        <taxon>Embryophyta</taxon>
        <taxon>Tracheophyta</taxon>
        <taxon>Spermatophyta</taxon>
        <taxon>Magnoliopsida</taxon>
        <taxon>Liliopsida</taxon>
        <taxon>Poales</taxon>
        <taxon>Poaceae</taxon>
        <taxon>BOP clade</taxon>
        <taxon>Pooideae</taxon>
        <taxon>Triticodae</taxon>
        <taxon>Triticeae</taxon>
        <taxon>Triticinae</taxon>
        <taxon>Triticum</taxon>
    </lineage>
</organism>